<evidence type="ECO:0000313" key="1">
    <source>
        <dbReference type="EMBL" id="OOF91982.1"/>
    </source>
</evidence>
<proteinExistence type="predicted"/>
<dbReference type="VEuPathDB" id="FungiDB:ASPCADRAFT_9384"/>
<name>A0A1R3RBY8_ASPC5</name>
<dbReference type="AlphaFoldDB" id="A0A1R3RBY8"/>
<evidence type="ECO:0000313" key="2">
    <source>
        <dbReference type="Proteomes" id="UP000188318"/>
    </source>
</evidence>
<organism evidence="1 2">
    <name type="scientific">Aspergillus carbonarius (strain ITEM 5010)</name>
    <dbReference type="NCBI Taxonomy" id="602072"/>
    <lineage>
        <taxon>Eukaryota</taxon>
        <taxon>Fungi</taxon>
        <taxon>Dikarya</taxon>
        <taxon>Ascomycota</taxon>
        <taxon>Pezizomycotina</taxon>
        <taxon>Eurotiomycetes</taxon>
        <taxon>Eurotiomycetidae</taxon>
        <taxon>Eurotiales</taxon>
        <taxon>Aspergillaceae</taxon>
        <taxon>Aspergillus</taxon>
        <taxon>Aspergillus subgen. Circumdati</taxon>
    </lineage>
</organism>
<dbReference type="Proteomes" id="UP000188318">
    <property type="component" value="Unassembled WGS sequence"/>
</dbReference>
<gene>
    <name evidence="1" type="ORF">ASPCADRAFT_9384</name>
</gene>
<dbReference type="EMBL" id="KV907509">
    <property type="protein sequence ID" value="OOF91982.1"/>
    <property type="molecule type" value="Genomic_DNA"/>
</dbReference>
<keyword evidence="2" id="KW-1185">Reference proteome</keyword>
<dbReference type="OrthoDB" id="4463410at2759"/>
<reference evidence="2" key="1">
    <citation type="journal article" date="2017" name="Genome Biol.">
        <title>Comparative genomics reveals high biological diversity and specific adaptations in the industrially and medically important fungal genus Aspergillus.</title>
        <authorList>
            <person name="de Vries R.P."/>
            <person name="Riley R."/>
            <person name="Wiebenga A."/>
            <person name="Aguilar-Osorio G."/>
            <person name="Amillis S."/>
            <person name="Uchima C.A."/>
            <person name="Anderluh G."/>
            <person name="Asadollahi M."/>
            <person name="Askin M."/>
            <person name="Barry K."/>
            <person name="Battaglia E."/>
            <person name="Bayram O."/>
            <person name="Benocci T."/>
            <person name="Braus-Stromeyer S.A."/>
            <person name="Caldana C."/>
            <person name="Canovas D."/>
            <person name="Cerqueira G.C."/>
            <person name="Chen F."/>
            <person name="Chen W."/>
            <person name="Choi C."/>
            <person name="Clum A."/>
            <person name="Dos Santos R.A."/>
            <person name="Damasio A.R."/>
            <person name="Diallinas G."/>
            <person name="Emri T."/>
            <person name="Fekete E."/>
            <person name="Flipphi M."/>
            <person name="Freyberg S."/>
            <person name="Gallo A."/>
            <person name="Gournas C."/>
            <person name="Habgood R."/>
            <person name="Hainaut M."/>
            <person name="Harispe M.L."/>
            <person name="Henrissat B."/>
            <person name="Hilden K.S."/>
            <person name="Hope R."/>
            <person name="Hossain A."/>
            <person name="Karabika E."/>
            <person name="Karaffa L."/>
            <person name="Karanyi Z."/>
            <person name="Krasevec N."/>
            <person name="Kuo A."/>
            <person name="Kusch H."/>
            <person name="LaButti K."/>
            <person name="Lagendijk E.L."/>
            <person name="Lapidus A."/>
            <person name="Levasseur A."/>
            <person name="Lindquist E."/>
            <person name="Lipzen A."/>
            <person name="Logrieco A.F."/>
            <person name="MacCabe A."/>
            <person name="Maekelae M.R."/>
            <person name="Malavazi I."/>
            <person name="Melin P."/>
            <person name="Meyer V."/>
            <person name="Mielnichuk N."/>
            <person name="Miskei M."/>
            <person name="Molnar A.P."/>
            <person name="Mule G."/>
            <person name="Ngan C.Y."/>
            <person name="Orejas M."/>
            <person name="Orosz E."/>
            <person name="Ouedraogo J.P."/>
            <person name="Overkamp K.M."/>
            <person name="Park H.-S."/>
            <person name="Perrone G."/>
            <person name="Piumi F."/>
            <person name="Punt P.J."/>
            <person name="Ram A.F."/>
            <person name="Ramon A."/>
            <person name="Rauscher S."/>
            <person name="Record E."/>
            <person name="Riano-Pachon D.M."/>
            <person name="Robert V."/>
            <person name="Roehrig J."/>
            <person name="Ruller R."/>
            <person name="Salamov A."/>
            <person name="Salih N.S."/>
            <person name="Samson R.A."/>
            <person name="Sandor E."/>
            <person name="Sanguinetti M."/>
            <person name="Schuetze T."/>
            <person name="Sepcic K."/>
            <person name="Shelest E."/>
            <person name="Sherlock G."/>
            <person name="Sophianopoulou V."/>
            <person name="Squina F.M."/>
            <person name="Sun H."/>
            <person name="Susca A."/>
            <person name="Todd R.B."/>
            <person name="Tsang A."/>
            <person name="Unkles S.E."/>
            <person name="van de Wiele N."/>
            <person name="van Rossen-Uffink D."/>
            <person name="Oliveira J.V."/>
            <person name="Vesth T.C."/>
            <person name="Visser J."/>
            <person name="Yu J.-H."/>
            <person name="Zhou M."/>
            <person name="Andersen M.R."/>
            <person name="Archer D.B."/>
            <person name="Baker S.E."/>
            <person name="Benoit I."/>
            <person name="Brakhage A.A."/>
            <person name="Braus G.H."/>
            <person name="Fischer R."/>
            <person name="Frisvad J.C."/>
            <person name="Goldman G.H."/>
            <person name="Houbraken J."/>
            <person name="Oakley B."/>
            <person name="Pocsi I."/>
            <person name="Scazzocchio C."/>
            <person name="Seiboth B."/>
            <person name="vanKuyk P.A."/>
            <person name="Wortman J."/>
            <person name="Dyer P.S."/>
            <person name="Grigoriev I.V."/>
        </authorList>
    </citation>
    <scope>NUCLEOTIDE SEQUENCE [LARGE SCALE GENOMIC DNA]</scope>
    <source>
        <strain evidence="2">ITEM 5010</strain>
    </source>
</reference>
<protein>
    <submittedName>
        <fullName evidence="1">Uncharacterized protein</fullName>
    </submittedName>
</protein>
<accession>A0A1R3RBY8</accession>
<sequence>MATPNWEVIFFEVTTTRSDRVTDILYANGRMQVPVDISIKATVNDEPYTLSEKELSTIKLVRYVAPAEDLPDGWHYTASENEFDHVMPTSATNLENNPDQDIPNQTEALDNALGADRQVKRYWTTTTKVENEQIAASIQSPSGQIITTHGDDSGFDSYVALTGVAPITYHKEDLVTDTYSNKDDVEKHSWSFANEGLQLAEGMCHQQNVYVSLKNERMLKAEITGVKRDNSDYWFNHAYRRHVPSWVSQAVDIHYIWDMGEPEQQWVGQPLPRGQDEIDTKWQVGTNKKPNKLNLGRCAIRTDFTTLGLWNPDYDWDQQNSIILYDRCGNTGRFKAKPDNDWQTGGSRLVED</sequence>